<evidence type="ECO:0000313" key="4">
    <source>
        <dbReference type="Proteomes" id="UP000051952"/>
    </source>
</evidence>
<dbReference type="PANTHER" id="PTHR10840">
    <property type="entry name" value="PROGRAMMED CELL DEATH PROTEIN 5"/>
    <property type="match status" value="1"/>
</dbReference>
<dbReference type="AlphaFoldDB" id="A0A0S4JF96"/>
<feature type="compositionally biased region" description="Basic and acidic residues" evidence="2">
    <location>
        <begin position="20"/>
        <end position="30"/>
    </location>
</feature>
<evidence type="ECO:0000256" key="2">
    <source>
        <dbReference type="SAM" id="MobiDB-lite"/>
    </source>
</evidence>
<dbReference type="GO" id="GO:0005634">
    <property type="term" value="C:nucleus"/>
    <property type="evidence" value="ECO:0007669"/>
    <property type="project" value="TreeGrafter"/>
</dbReference>
<dbReference type="VEuPathDB" id="TriTrypDB:BSAL_25625"/>
<dbReference type="Pfam" id="PF01984">
    <property type="entry name" value="dsDNA_bind"/>
    <property type="match status" value="1"/>
</dbReference>
<dbReference type="OMA" id="MQYEMQK"/>
<feature type="region of interest" description="Disordered" evidence="2">
    <location>
        <begin position="1"/>
        <end position="30"/>
    </location>
</feature>
<evidence type="ECO:0000313" key="3">
    <source>
        <dbReference type="EMBL" id="CUG90226.1"/>
    </source>
</evidence>
<dbReference type="Proteomes" id="UP000051952">
    <property type="component" value="Unassembled WGS sequence"/>
</dbReference>
<name>A0A0S4JF96_BODSA</name>
<dbReference type="SUPFAM" id="SSF46950">
    <property type="entry name" value="Double-stranded DNA-binding domain"/>
    <property type="match status" value="1"/>
</dbReference>
<dbReference type="PANTHER" id="PTHR10840:SF0">
    <property type="entry name" value="PROGRAMMED CELL DEATH PROTEIN 5"/>
    <property type="match status" value="1"/>
</dbReference>
<dbReference type="Gene3D" id="1.10.8.140">
    <property type="entry name" value="PDCD5-like"/>
    <property type="match status" value="1"/>
</dbReference>
<keyword evidence="4" id="KW-1185">Reference proteome</keyword>
<dbReference type="InterPro" id="IPR002836">
    <property type="entry name" value="PDCD5-like"/>
</dbReference>
<dbReference type="GO" id="GO:0005829">
    <property type="term" value="C:cytosol"/>
    <property type="evidence" value="ECO:0007669"/>
    <property type="project" value="TreeGrafter"/>
</dbReference>
<dbReference type="GO" id="GO:0003677">
    <property type="term" value="F:DNA binding"/>
    <property type="evidence" value="ECO:0007669"/>
    <property type="project" value="UniProtKB-KW"/>
</dbReference>
<sequence>MSRVPISDDQAQRMMAQEQQRQDRAAAVDEQKESMLRAFVSVEGRERLKRIEQVKAERAHQVEMHIIQAVRAGKLQPPVSDDTVRELLTQLSTQVAESGAGKITFARKKMDDDW</sequence>
<protein>
    <submittedName>
        <fullName evidence="3">DNA-binding protein, putative</fullName>
    </submittedName>
</protein>
<dbReference type="PIRSF" id="PIRSF015730">
    <property type="entry name" value="TFAR19"/>
    <property type="match status" value="1"/>
</dbReference>
<proteinExistence type="inferred from homology"/>
<dbReference type="InterPro" id="IPR036883">
    <property type="entry name" value="PDCD5-like_sf"/>
</dbReference>
<keyword evidence="3" id="KW-0238">DNA-binding</keyword>
<comment type="similarity">
    <text evidence="1">Belongs to the PDCD5 family.</text>
</comment>
<accession>A0A0S4JF96</accession>
<gene>
    <name evidence="3" type="ORF">BSAL_25625</name>
</gene>
<reference evidence="4" key="1">
    <citation type="submission" date="2015-09" db="EMBL/GenBank/DDBJ databases">
        <authorList>
            <consortium name="Pathogen Informatics"/>
        </authorList>
    </citation>
    <scope>NUCLEOTIDE SEQUENCE [LARGE SCALE GENOMIC DNA]</scope>
    <source>
        <strain evidence="4">Lake Konstanz</strain>
    </source>
</reference>
<evidence type="ECO:0000256" key="1">
    <source>
        <dbReference type="ARBA" id="ARBA00010490"/>
    </source>
</evidence>
<dbReference type="EMBL" id="CYKH01001805">
    <property type="protein sequence ID" value="CUG90226.1"/>
    <property type="molecule type" value="Genomic_DNA"/>
</dbReference>
<dbReference type="OrthoDB" id="10252486at2759"/>
<feature type="compositionally biased region" description="Low complexity" evidence="2">
    <location>
        <begin position="8"/>
        <end position="19"/>
    </location>
</feature>
<organism evidence="3 4">
    <name type="scientific">Bodo saltans</name>
    <name type="common">Flagellated protozoan</name>
    <dbReference type="NCBI Taxonomy" id="75058"/>
    <lineage>
        <taxon>Eukaryota</taxon>
        <taxon>Discoba</taxon>
        <taxon>Euglenozoa</taxon>
        <taxon>Kinetoplastea</taxon>
        <taxon>Metakinetoplastina</taxon>
        <taxon>Eubodonida</taxon>
        <taxon>Bodonidae</taxon>
        <taxon>Bodo</taxon>
    </lineage>
</organism>